<dbReference type="EMBL" id="FQZS01000035">
    <property type="protein sequence ID" value="SHJ35819.1"/>
    <property type="molecule type" value="Genomic_DNA"/>
</dbReference>
<dbReference type="InterPro" id="IPR011006">
    <property type="entry name" value="CheY-like_superfamily"/>
</dbReference>
<dbReference type="PROSITE" id="PS50930">
    <property type="entry name" value="HTH_LYTTR"/>
    <property type="match status" value="1"/>
</dbReference>
<feature type="modified residue" description="4-aspartylphosphate" evidence="7">
    <location>
        <position position="57"/>
    </location>
</feature>
<dbReference type="InterPro" id="IPR001789">
    <property type="entry name" value="Sig_transdc_resp-reg_receiver"/>
</dbReference>
<dbReference type="Pfam" id="PF04397">
    <property type="entry name" value="LytTR"/>
    <property type="match status" value="1"/>
</dbReference>
<evidence type="ECO:0000256" key="1">
    <source>
        <dbReference type="ARBA" id="ARBA00018672"/>
    </source>
</evidence>
<proteinExistence type="predicted"/>
<dbReference type="Pfam" id="PF00072">
    <property type="entry name" value="Response_reg"/>
    <property type="match status" value="1"/>
</dbReference>
<keyword evidence="3" id="KW-0902">Two-component regulatory system</keyword>
<evidence type="ECO:0000256" key="7">
    <source>
        <dbReference type="PROSITE-ProRule" id="PRU00169"/>
    </source>
</evidence>
<evidence type="ECO:0000256" key="6">
    <source>
        <dbReference type="ARBA" id="ARBA00037164"/>
    </source>
</evidence>
<dbReference type="STRING" id="1122184.SAMN02745176_03332"/>
<evidence type="ECO:0000256" key="2">
    <source>
        <dbReference type="ARBA" id="ARBA00022490"/>
    </source>
</evidence>
<feature type="domain" description="Response regulatory" evidence="8">
    <location>
        <begin position="4"/>
        <end position="120"/>
    </location>
</feature>
<evidence type="ECO:0000259" key="8">
    <source>
        <dbReference type="PROSITE" id="PS50110"/>
    </source>
</evidence>
<keyword evidence="7" id="KW-0597">Phosphoprotein</keyword>
<feature type="domain" description="HTH LytTR-type" evidence="9">
    <location>
        <begin position="136"/>
        <end position="236"/>
    </location>
</feature>
<dbReference type="GO" id="GO:0000156">
    <property type="term" value="F:phosphorelay response regulator activity"/>
    <property type="evidence" value="ECO:0007669"/>
    <property type="project" value="InterPro"/>
</dbReference>
<dbReference type="RefSeq" id="WP_073027773.1">
    <property type="nucleotide sequence ID" value="NZ_FQZS01000035.1"/>
</dbReference>
<dbReference type="SMART" id="SM00448">
    <property type="entry name" value="REC"/>
    <property type="match status" value="1"/>
</dbReference>
<comment type="function">
    <text evidence="5">May play the central regulatory role in sporulation. It may be an element of the effector pathway responsible for the activation of sporulation genes in response to nutritional stress. Spo0A may act in concert with spo0H (a sigma factor) to control the expression of some genes that are critical to the sporulation process.</text>
</comment>
<dbReference type="Gene3D" id="3.40.50.2300">
    <property type="match status" value="1"/>
</dbReference>
<dbReference type="AlphaFoldDB" id="A0A1M6IN92"/>
<evidence type="ECO:0000313" key="10">
    <source>
        <dbReference type="EMBL" id="SHJ35819.1"/>
    </source>
</evidence>
<dbReference type="PANTHER" id="PTHR37299">
    <property type="entry name" value="TRANSCRIPTIONAL REGULATOR-RELATED"/>
    <property type="match status" value="1"/>
</dbReference>
<sequence>MHLNVFLCDDDHVQLNTLSSFINSLCSDHDVNVIHTTCGEELLKKVHTVKPDIVFLDIEMEGINGIETGIKLREHFNDVIIVYITGYSNYALDAFRVKSFDYLIKPVTLNRFEVLMKDIFVRLEEIRTYKEKNGIFHVNNKDAYVAIKYDDIICFEKVFRKIKVYTKDTSYEFYGTLADLIKKLDLNIFAQCHQGYIVNINKIKELKIDKISFHESSLEVPVSRKYKSSIKKIFEERLFS</sequence>
<dbReference type="GO" id="GO:0003677">
    <property type="term" value="F:DNA binding"/>
    <property type="evidence" value="ECO:0007669"/>
    <property type="project" value="InterPro"/>
</dbReference>
<evidence type="ECO:0000259" key="9">
    <source>
        <dbReference type="PROSITE" id="PS50930"/>
    </source>
</evidence>
<evidence type="ECO:0000256" key="5">
    <source>
        <dbReference type="ARBA" id="ARBA00024867"/>
    </source>
</evidence>
<dbReference type="PANTHER" id="PTHR37299:SF3">
    <property type="entry name" value="STAGE 0 SPORULATION PROTEIN A HOMOLOG"/>
    <property type="match status" value="1"/>
</dbReference>
<comment type="function">
    <text evidence="6">Required for high-level post-exponential phase expression of a series of secreted proteins.</text>
</comment>
<reference evidence="10 11" key="1">
    <citation type="submission" date="2016-11" db="EMBL/GenBank/DDBJ databases">
        <authorList>
            <person name="Jaros S."/>
            <person name="Januszkiewicz K."/>
            <person name="Wedrychowicz H."/>
        </authorList>
    </citation>
    <scope>NUCLEOTIDE SEQUENCE [LARGE SCALE GENOMIC DNA]</scope>
    <source>
        <strain evidence="10 11">DSM 19022</strain>
    </source>
</reference>
<keyword evidence="2" id="KW-0963">Cytoplasm</keyword>
<evidence type="ECO:0000256" key="4">
    <source>
        <dbReference type="ARBA" id="ARBA00023159"/>
    </source>
</evidence>
<keyword evidence="11" id="KW-1185">Reference proteome</keyword>
<gene>
    <name evidence="10" type="ORF">SAMN02745176_03332</name>
</gene>
<dbReference type="SUPFAM" id="SSF52172">
    <property type="entry name" value="CheY-like"/>
    <property type="match status" value="1"/>
</dbReference>
<protein>
    <recommendedName>
        <fullName evidence="1">Stage 0 sporulation protein A homolog</fullName>
    </recommendedName>
</protein>
<accession>A0A1M6IN92</accession>
<dbReference type="PROSITE" id="PS50110">
    <property type="entry name" value="RESPONSE_REGULATORY"/>
    <property type="match status" value="1"/>
</dbReference>
<dbReference type="Gene3D" id="2.40.50.1020">
    <property type="entry name" value="LytTr DNA-binding domain"/>
    <property type="match status" value="1"/>
</dbReference>
<name>A0A1M6IN92_9FIRM</name>
<dbReference type="Proteomes" id="UP000184442">
    <property type="component" value="Unassembled WGS sequence"/>
</dbReference>
<organism evidence="10 11">
    <name type="scientific">Lutispora thermophila DSM 19022</name>
    <dbReference type="NCBI Taxonomy" id="1122184"/>
    <lineage>
        <taxon>Bacteria</taxon>
        <taxon>Bacillati</taxon>
        <taxon>Bacillota</taxon>
        <taxon>Clostridia</taxon>
        <taxon>Lutisporales</taxon>
        <taxon>Lutisporaceae</taxon>
        <taxon>Lutispora</taxon>
    </lineage>
</organism>
<dbReference type="InterPro" id="IPR007492">
    <property type="entry name" value="LytTR_DNA-bd_dom"/>
</dbReference>
<evidence type="ECO:0000313" key="11">
    <source>
        <dbReference type="Proteomes" id="UP000184442"/>
    </source>
</evidence>
<keyword evidence="4" id="KW-0010">Activator</keyword>
<dbReference type="InterPro" id="IPR046947">
    <property type="entry name" value="LytR-like"/>
</dbReference>
<evidence type="ECO:0000256" key="3">
    <source>
        <dbReference type="ARBA" id="ARBA00023012"/>
    </source>
</evidence>
<dbReference type="SMART" id="SM00850">
    <property type="entry name" value="LytTR"/>
    <property type="match status" value="1"/>
</dbReference>